<evidence type="ECO:0000256" key="5">
    <source>
        <dbReference type="ARBA" id="ARBA00022519"/>
    </source>
</evidence>
<protein>
    <recommendedName>
        <fullName evidence="10">Protein TonB</fullName>
    </recommendedName>
</protein>
<evidence type="ECO:0000256" key="11">
    <source>
        <dbReference type="SAM" id="MobiDB-lite"/>
    </source>
</evidence>
<dbReference type="InterPro" id="IPR003538">
    <property type="entry name" value="TonB"/>
</dbReference>
<keyword evidence="6" id="KW-0812">Transmembrane</keyword>
<keyword evidence="10" id="KW-0735">Signal-anchor</keyword>
<evidence type="ECO:0000259" key="12">
    <source>
        <dbReference type="PROSITE" id="PS52015"/>
    </source>
</evidence>
<comment type="function">
    <text evidence="10">Interacts with outer membrane receptor proteins that carry out high-affinity binding and energy dependent uptake into the periplasmic space of specific substrates. It could act to transduce energy from the cytoplasmic membrane to specific energy-requiring processes in the outer membrane, resulting in the release into the periplasm of ligands bound by these outer membrane proteins.</text>
</comment>
<accession>A0ABN1I5D8</accession>
<feature type="region of interest" description="Disordered" evidence="11">
    <location>
        <begin position="60"/>
        <end position="80"/>
    </location>
</feature>
<dbReference type="RefSeq" id="WP_343804604.1">
    <property type="nucleotide sequence ID" value="NZ_BAAAET010000002.1"/>
</dbReference>
<keyword evidence="5 10" id="KW-0997">Cell inner membrane</keyword>
<dbReference type="PANTHER" id="PTHR33446">
    <property type="entry name" value="PROTEIN TONB-RELATED"/>
    <property type="match status" value="1"/>
</dbReference>
<name>A0ABN1I5D8_9GAMM</name>
<keyword evidence="3 10" id="KW-0813">Transport</keyword>
<evidence type="ECO:0000256" key="10">
    <source>
        <dbReference type="RuleBase" id="RU362123"/>
    </source>
</evidence>
<gene>
    <name evidence="13" type="ORF">GCM10009104_15430</name>
</gene>
<comment type="similarity">
    <text evidence="2 10">Belongs to the TonB family.</text>
</comment>
<keyword evidence="9" id="KW-0472">Membrane</keyword>
<dbReference type="InterPro" id="IPR006260">
    <property type="entry name" value="TonB/TolA_C"/>
</dbReference>
<evidence type="ECO:0000256" key="7">
    <source>
        <dbReference type="ARBA" id="ARBA00022927"/>
    </source>
</evidence>
<feature type="compositionally biased region" description="Pro residues" evidence="11">
    <location>
        <begin position="60"/>
        <end position="74"/>
    </location>
</feature>
<evidence type="ECO:0000256" key="9">
    <source>
        <dbReference type="ARBA" id="ARBA00023136"/>
    </source>
</evidence>
<keyword evidence="14" id="KW-1185">Reference proteome</keyword>
<keyword evidence="7 10" id="KW-0653">Protein transport</keyword>
<evidence type="ECO:0000313" key="14">
    <source>
        <dbReference type="Proteomes" id="UP001499915"/>
    </source>
</evidence>
<dbReference type="InterPro" id="IPR051045">
    <property type="entry name" value="TonB-dependent_transducer"/>
</dbReference>
<comment type="subcellular location">
    <subcellularLocation>
        <location evidence="1 10">Cell inner membrane</location>
        <topology evidence="1 10">Single-pass membrane protein</topology>
        <orientation evidence="1 10">Periplasmic side</orientation>
    </subcellularLocation>
</comment>
<dbReference type="EMBL" id="BAAAET010000002">
    <property type="protein sequence ID" value="GAA0689822.1"/>
    <property type="molecule type" value="Genomic_DNA"/>
</dbReference>
<reference evidence="13 14" key="1">
    <citation type="journal article" date="2019" name="Int. J. Syst. Evol. Microbiol.">
        <title>The Global Catalogue of Microorganisms (GCM) 10K type strain sequencing project: providing services to taxonomists for standard genome sequencing and annotation.</title>
        <authorList>
            <consortium name="The Broad Institute Genomics Platform"/>
            <consortium name="The Broad Institute Genome Sequencing Center for Infectious Disease"/>
            <person name="Wu L."/>
            <person name="Ma J."/>
        </authorList>
    </citation>
    <scope>NUCLEOTIDE SEQUENCE [LARGE SCALE GENOMIC DNA]</scope>
    <source>
        <strain evidence="13 14">JCM 15134</strain>
    </source>
</reference>
<evidence type="ECO:0000256" key="2">
    <source>
        <dbReference type="ARBA" id="ARBA00006555"/>
    </source>
</evidence>
<organism evidence="13 14">
    <name type="scientific">Marinobacterium maritimum</name>
    <dbReference type="NCBI Taxonomy" id="500162"/>
    <lineage>
        <taxon>Bacteria</taxon>
        <taxon>Pseudomonadati</taxon>
        <taxon>Pseudomonadota</taxon>
        <taxon>Gammaproteobacteria</taxon>
        <taxon>Oceanospirillales</taxon>
        <taxon>Oceanospirillaceae</taxon>
        <taxon>Marinobacterium</taxon>
    </lineage>
</organism>
<keyword evidence="8" id="KW-1133">Transmembrane helix</keyword>
<feature type="domain" description="TonB C-terminal" evidence="12">
    <location>
        <begin position="128"/>
        <end position="220"/>
    </location>
</feature>
<dbReference type="Pfam" id="PF03544">
    <property type="entry name" value="TonB_C"/>
    <property type="match status" value="1"/>
</dbReference>
<dbReference type="InterPro" id="IPR037682">
    <property type="entry name" value="TonB_C"/>
</dbReference>
<dbReference type="PRINTS" id="PR01374">
    <property type="entry name" value="TONBPROTEIN"/>
</dbReference>
<evidence type="ECO:0000256" key="4">
    <source>
        <dbReference type="ARBA" id="ARBA00022475"/>
    </source>
</evidence>
<sequence length="220" mass="24207">MRVLLFLPPALLVSLLLFLLMAHLAGIGRTAEPEPSVHTAINLHRLKLDSDIQVRERESLPPPELLPEQPPMPSTPDMSQPVAMNTPSVALNMSTPKVAIGMKINAAVDLSAAQAISMATPAPSPGMAMNLNATPVSRMNPQYPRRALTRRIQGHVVAEFSVDSKGRVVPDSFKIIEAEPPGMFDRAVERALLRWRFNPLTENGAAVPFRTRQRLEFKLE</sequence>
<evidence type="ECO:0000256" key="1">
    <source>
        <dbReference type="ARBA" id="ARBA00004383"/>
    </source>
</evidence>
<comment type="caution">
    <text evidence="13">The sequence shown here is derived from an EMBL/GenBank/DDBJ whole genome shotgun (WGS) entry which is preliminary data.</text>
</comment>
<evidence type="ECO:0000256" key="8">
    <source>
        <dbReference type="ARBA" id="ARBA00022989"/>
    </source>
</evidence>
<evidence type="ECO:0000313" key="13">
    <source>
        <dbReference type="EMBL" id="GAA0689822.1"/>
    </source>
</evidence>
<dbReference type="NCBIfam" id="TIGR01352">
    <property type="entry name" value="tonB_Cterm"/>
    <property type="match status" value="1"/>
</dbReference>
<dbReference type="Proteomes" id="UP001499915">
    <property type="component" value="Unassembled WGS sequence"/>
</dbReference>
<dbReference type="SUPFAM" id="SSF74653">
    <property type="entry name" value="TolA/TonB C-terminal domain"/>
    <property type="match status" value="1"/>
</dbReference>
<proteinExistence type="inferred from homology"/>
<evidence type="ECO:0000256" key="6">
    <source>
        <dbReference type="ARBA" id="ARBA00022692"/>
    </source>
</evidence>
<dbReference type="PROSITE" id="PS52015">
    <property type="entry name" value="TONB_CTD"/>
    <property type="match status" value="1"/>
</dbReference>
<keyword evidence="4 10" id="KW-1003">Cell membrane</keyword>
<dbReference type="Gene3D" id="3.30.1150.10">
    <property type="match status" value="1"/>
</dbReference>
<evidence type="ECO:0000256" key="3">
    <source>
        <dbReference type="ARBA" id="ARBA00022448"/>
    </source>
</evidence>